<evidence type="ECO:0000313" key="10">
    <source>
        <dbReference type="EMBL" id="KAK9828910.1"/>
    </source>
</evidence>
<dbReference type="GO" id="GO:0008233">
    <property type="term" value="F:peptidase activity"/>
    <property type="evidence" value="ECO:0007669"/>
    <property type="project" value="UniProtKB-UniRule"/>
</dbReference>
<evidence type="ECO:0000313" key="11">
    <source>
        <dbReference type="Proteomes" id="UP001489004"/>
    </source>
</evidence>
<evidence type="ECO:0000256" key="2">
    <source>
        <dbReference type="ARBA" id="ARBA00007324"/>
    </source>
</evidence>
<evidence type="ECO:0000256" key="6">
    <source>
        <dbReference type="ARBA" id="ARBA00022989"/>
    </source>
</evidence>
<feature type="transmembrane region" description="Helical" evidence="9">
    <location>
        <begin position="63"/>
        <end position="79"/>
    </location>
</feature>
<evidence type="ECO:0000256" key="9">
    <source>
        <dbReference type="RuleBase" id="RU368033"/>
    </source>
</evidence>
<keyword evidence="6 9" id="KW-1133">Transmembrane helix</keyword>
<keyword evidence="4 9" id="KW-0812">Transmembrane</keyword>
<comment type="similarity">
    <text evidence="2 9">Belongs to the SPCS2 family.</text>
</comment>
<reference evidence="10 11" key="1">
    <citation type="journal article" date="2024" name="Nat. Commun.">
        <title>Phylogenomics reveals the evolutionary origins of lichenization in chlorophyte algae.</title>
        <authorList>
            <person name="Puginier C."/>
            <person name="Libourel C."/>
            <person name="Otte J."/>
            <person name="Skaloud P."/>
            <person name="Haon M."/>
            <person name="Grisel S."/>
            <person name="Petersen M."/>
            <person name="Berrin J.G."/>
            <person name="Delaux P.M."/>
            <person name="Dal Grande F."/>
            <person name="Keller J."/>
        </authorList>
    </citation>
    <scope>NUCLEOTIDE SEQUENCE [LARGE SCALE GENOMIC DNA]</scope>
    <source>
        <strain evidence="10 11">SAG 2043</strain>
    </source>
</reference>
<dbReference type="GO" id="GO:0005787">
    <property type="term" value="C:signal peptidase complex"/>
    <property type="evidence" value="ECO:0007669"/>
    <property type="project" value="UniProtKB-UniRule"/>
</dbReference>
<dbReference type="Pfam" id="PF06703">
    <property type="entry name" value="SPC25"/>
    <property type="match status" value="1"/>
</dbReference>
<name>A0AAW1R621_9CHLO</name>
<keyword evidence="7 9" id="KW-0472">Membrane</keyword>
<dbReference type="PANTHER" id="PTHR13085">
    <property type="entry name" value="MICROSOMAL SIGNAL PEPTIDASE 25 KDA SUBUNIT"/>
    <property type="match status" value="1"/>
</dbReference>
<sequence>MGRPALQRLAQSSRVVAPAKIKEPAKLNLADGTTLKRALDEHVVKVLAKAGYLEDHLITDTKIGLGFLTCAIALLAQFYPKKYPANWGLLLGCVVAYVICTAALNLFTTLYEGDAFLITKPKKGAPEQAALRVTSKLPRYSTQYTLIIGSNDKKLASESIKHEKYIGEYFHEDGFLAEDVLQADVQELLRLHELKQKKTN</sequence>
<keyword evidence="5 9" id="KW-0256">Endoplasmic reticulum</keyword>
<comment type="caution">
    <text evidence="10">The sequence shown here is derived from an EMBL/GenBank/DDBJ whole genome shotgun (WGS) entry which is preliminary data.</text>
</comment>
<evidence type="ECO:0000256" key="7">
    <source>
        <dbReference type="ARBA" id="ARBA00023136"/>
    </source>
</evidence>
<comment type="subcellular location">
    <subcellularLocation>
        <location evidence="1 9">Endoplasmic reticulum membrane</location>
        <topology evidence="1 9">Multi-pass membrane protein</topology>
    </subcellularLocation>
</comment>
<evidence type="ECO:0000256" key="1">
    <source>
        <dbReference type="ARBA" id="ARBA00004477"/>
    </source>
</evidence>
<evidence type="ECO:0000256" key="8">
    <source>
        <dbReference type="ARBA" id="ARBA00045608"/>
    </source>
</evidence>
<evidence type="ECO:0000256" key="4">
    <source>
        <dbReference type="ARBA" id="ARBA00022692"/>
    </source>
</evidence>
<dbReference type="AlphaFoldDB" id="A0AAW1R621"/>
<dbReference type="GO" id="GO:0006465">
    <property type="term" value="P:signal peptide processing"/>
    <property type="evidence" value="ECO:0007669"/>
    <property type="project" value="UniProtKB-UniRule"/>
</dbReference>
<dbReference type="InterPro" id="IPR009582">
    <property type="entry name" value="Spc2/SPCS2"/>
</dbReference>
<accession>A0AAW1R621</accession>
<dbReference type="PANTHER" id="PTHR13085:SF0">
    <property type="entry name" value="SIGNAL PEPTIDASE COMPLEX SUBUNIT 2"/>
    <property type="match status" value="1"/>
</dbReference>
<protein>
    <recommendedName>
        <fullName evidence="3 9">Signal peptidase complex subunit 2</fullName>
    </recommendedName>
</protein>
<gene>
    <name evidence="10" type="ORF">WJX72_002748</name>
</gene>
<evidence type="ECO:0000256" key="3">
    <source>
        <dbReference type="ARBA" id="ARBA00017057"/>
    </source>
</evidence>
<keyword evidence="11" id="KW-1185">Reference proteome</keyword>
<dbReference type="Proteomes" id="UP001489004">
    <property type="component" value="Unassembled WGS sequence"/>
</dbReference>
<dbReference type="EMBL" id="JALJOR010000001">
    <property type="protein sequence ID" value="KAK9828910.1"/>
    <property type="molecule type" value="Genomic_DNA"/>
</dbReference>
<dbReference type="GO" id="GO:0045047">
    <property type="term" value="P:protein targeting to ER"/>
    <property type="evidence" value="ECO:0007669"/>
    <property type="project" value="TreeGrafter"/>
</dbReference>
<feature type="transmembrane region" description="Helical" evidence="9">
    <location>
        <begin position="85"/>
        <end position="107"/>
    </location>
</feature>
<comment type="function">
    <text evidence="8 9">Component of the signal peptidase complex (SPC) which catalyzes the cleavage of N-terminal signal sequences from nascent proteins as they are translocated into the lumen of the endoplasmic reticulum. Enhances the enzymatic activity of SPC and facilitates the interactions between different components of the translocation site.</text>
</comment>
<evidence type="ECO:0000256" key="5">
    <source>
        <dbReference type="ARBA" id="ARBA00022824"/>
    </source>
</evidence>
<organism evidence="10 11">
    <name type="scientific">[Myrmecia] bisecta</name>
    <dbReference type="NCBI Taxonomy" id="41462"/>
    <lineage>
        <taxon>Eukaryota</taxon>
        <taxon>Viridiplantae</taxon>
        <taxon>Chlorophyta</taxon>
        <taxon>core chlorophytes</taxon>
        <taxon>Trebouxiophyceae</taxon>
        <taxon>Trebouxiales</taxon>
        <taxon>Trebouxiaceae</taxon>
        <taxon>Myrmecia</taxon>
    </lineage>
</organism>
<proteinExistence type="inferred from homology"/>